<feature type="region of interest" description="Disordered" evidence="1">
    <location>
        <begin position="65"/>
        <end position="84"/>
    </location>
</feature>
<evidence type="ECO:0000313" key="2">
    <source>
        <dbReference type="EMBL" id="PKI48631.1"/>
    </source>
</evidence>
<protein>
    <submittedName>
        <fullName evidence="2">Uncharacterized protein</fullName>
    </submittedName>
</protein>
<proteinExistence type="predicted"/>
<accession>A0A2I0IX83</accession>
<gene>
    <name evidence="2" type="ORF">CRG98_030959</name>
</gene>
<keyword evidence="3" id="KW-1185">Reference proteome</keyword>
<dbReference type="Proteomes" id="UP000233551">
    <property type="component" value="Unassembled WGS sequence"/>
</dbReference>
<reference evidence="2 3" key="1">
    <citation type="submission" date="2017-11" db="EMBL/GenBank/DDBJ databases">
        <title>De-novo sequencing of pomegranate (Punica granatum L.) genome.</title>
        <authorList>
            <person name="Akparov Z."/>
            <person name="Amiraslanov A."/>
            <person name="Hajiyeva S."/>
            <person name="Abbasov M."/>
            <person name="Kaur K."/>
            <person name="Hamwieh A."/>
            <person name="Solovyev V."/>
            <person name="Salamov A."/>
            <person name="Braich B."/>
            <person name="Kosarev P."/>
            <person name="Mahmoud A."/>
            <person name="Hajiyev E."/>
            <person name="Babayeva S."/>
            <person name="Izzatullayeva V."/>
            <person name="Mammadov A."/>
            <person name="Mammadov A."/>
            <person name="Sharifova S."/>
            <person name="Ojaghi J."/>
            <person name="Eynullazada K."/>
            <person name="Bayramov B."/>
            <person name="Abdulazimova A."/>
            <person name="Shahmuradov I."/>
        </authorList>
    </citation>
    <scope>NUCLEOTIDE SEQUENCE [LARGE SCALE GENOMIC DNA]</scope>
    <source>
        <strain evidence="3">cv. AG2017</strain>
        <tissue evidence="2">Leaf</tissue>
    </source>
</reference>
<dbReference type="AlphaFoldDB" id="A0A2I0IX83"/>
<feature type="compositionally biased region" description="Polar residues" evidence="1">
    <location>
        <begin position="70"/>
        <end position="84"/>
    </location>
</feature>
<evidence type="ECO:0000313" key="3">
    <source>
        <dbReference type="Proteomes" id="UP000233551"/>
    </source>
</evidence>
<comment type="caution">
    <text evidence="2">The sequence shown here is derived from an EMBL/GenBank/DDBJ whole genome shotgun (WGS) entry which is preliminary data.</text>
</comment>
<dbReference type="EMBL" id="PGOL01002364">
    <property type="protein sequence ID" value="PKI48631.1"/>
    <property type="molecule type" value="Genomic_DNA"/>
</dbReference>
<name>A0A2I0IX83_PUNGR</name>
<evidence type="ECO:0000256" key="1">
    <source>
        <dbReference type="SAM" id="MobiDB-lite"/>
    </source>
</evidence>
<sequence length="121" mass="13465">MLARLACSAGWVAGMNDLRSQHVSPWRGEDRKWSTREGWQDSPVVRGGSCCANIEIDRMHKAINEHAGKQTGSGPNPLSSPQWSRQVVRTRMWTLVGARMRAFGSRSLGVSTFQGMRDGHE</sequence>
<organism evidence="2 3">
    <name type="scientific">Punica granatum</name>
    <name type="common">Pomegranate</name>
    <dbReference type="NCBI Taxonomy" id="22663"/>
    <lineage>
        <taxon>Eukaryota</taxon>
        <taxon>Viridiplantae</taxon>
        <taxon>Streptophyta</taxon>
        <taxon>Embryophyta</taxon>
        <taxon>Tracheophyta</taxon>
        <taxon>Spermatophyta</taxon>
        <taxon>Magnoliopsida</taxon>
        <taxon>eudicotyledons</taxon>
        <taxon>Gunneridae</taxon>
        <taxon>Pentapetalae</taxon>
        <taxon>rosids</taxon>
        <taxon>malvids</taxon>
        <taxon>Myrtales</taxon>
        <taxon>Lythraceae</taxon>
        <taxon>Punica</taxon>
    </lineage>
</organism>